<organism evidence="1 2">
    <name type="scientific">Oldenlandia corymbosa var. corymbosa</name>
    <dbReference type="NCBI Taxonomy" id="529605"/>
    <lineage>
        <taxon>Eukaryota</taxon>
        <taxon>Viridiplantae</taxon>
        <taxon>Streptophyta</taxon>
        <taxon>Embryophyta</taxon>
        <taxon>Tracheophyta</taxon>
        <taxon>Spermatophyta</taxon>
        <taxon>Magnoliopsida</taxon>
        <taxon>eudicotyledons</taxon>
        <taxon>Gunneridae</taxon>
        <taxon>Pentapetalae</taxon>
        <taxon>asterids</taxon>
        <taxon>lamiids</taxon>
        <taxon>Gentianales</taxon>
        <taxon>Rubiaceae</taxon>
        <taxon>Rubioideae</taxon>
        <taxon>Spermacoceae</taxon>
        <taxon>Hedyotis-Oldenlandia complex</taxon>
        <taxon>Oldenlandia</taxon>
    </lineage>
</organism>
<dbReference type="EMBL" id="OX459126">
    <property type="protein sequence ID" value="CAI9117455.1"/>
    <property type="molecule type" value="Genomic_DNA"/>
</dbReference>
<dbReference type="Proteomes" id="UP001161247">
    <property type="component" value="Chromosome 9"/>
</dbReference>
<dbReference type="InterPro" id="IPR036691">
    <property type="entry name" value="Endo/exonu/phosph_ase_sf"/>
</dbReference>
<protein>
    <submittedName>
        <fullName evidence="1">OLC1v1018853C1</fullName>
    </submittedName>
</protein>
<gene>
    <name evidence="1" type="ORF">OLC1_LOCUS23512</name>
</gene>
<dbReference type="SUPFAM" id="SSF56219">
    <property type="entry name" value="DNase I-like"/>
    <property type="match status" value="1"/>
</dbReference>
<evidence type="ECO:0000313" key="1">
    <source>
        <dbReference type="EMBL" id="CAI9117455.1"/>
    </source>
</evidence>
<evidence type="ECO:0000313" key="2">
    <source>
        <dbReference type="Proteomes" id="UP001161247"/>
    </source>
</evidence>
<accession>A0AAV1ECN5</accession>
<dbReference type="AlphaFoldDB" id="A0AAV1ECN5"/>
<reference evidence="1" key="1">
    <citation type="submission" date="2023-03" db="EMBL/GenBank/DDBJ databases">
        <authorList>
            <person name="Julca I."/>
        </authorList>
    </citation>
    <scope>NUCLEOTIDE SEQUENCE</scope>
</reference>
<dbReference type="Gene3D" id="3.60.10.10">
    <property type="entry name" value="Endonuclease/exonuclease/phosphatase"/>
    <property type="match status" value="1"/>
</dbReference>
<proteinExistence type="predicted"/>
<keyword evidence="2" id="KW-1185">Reference proteome</keyword>
<name>A0AAV1ECN5_OLDCO</name>
<sequence>MGIAIPKVVVGGELLKGQLKGLQQTVTKAMTNGVSTIIIILNLVPPQDTGIQNNACRKKRSQRKKGHGHVFSHNEVVNSPGERMEWKKVLSPMSSAVLVGTDIFEGVPKPKASIPMTHSEQEILMDYTIAINTLNPEDKPTLKDAEAQCINMAGDGQNALLKEDSTSLLYEADAHQWWQGRKIFTSNRSTAFGFMNVLSWNCRGKNNASSKHVLGLTGGLGLFWIDGVRLSVLMQNSNVIVVKVCEATGVEWLDIYLYGLPSRQGRTEFWNQLSDTIRGLNYPSVILGDFNQVVNQDDKFGGRQVRDQDTKGLQHFLSQNDLEELKHSGR</sequence>